<reference evidence="1 2" key="1">
    <citation type="journal article" date="2018" name="MBio">
        <title>Comparative Genomics Reveals the Core Gene Toolbox for the Fungus-Insect Symbiosis.</title>
        <authorList>
            <person name="Wang Y."/>
            <person name="Stata M."/>
            <person name="Wang W."/>
            <person name="Stajich J.E."/>
            <person name="White M.M."/>
            <person name="Moncalvo J.M."/>
        </authorList>
    </citation>
    <scope>NUCLEOTIDE SEQUENCE [LARGE SCALE GENOMIC DNA]</scope>
    <source>
        <strain evidence="1 2">SC-DP-2</strain>
    </source>
</reference>
<evidence type="ECO:0000313" key="2">
    <source>
        <dbReference type="Proteomes" id="UP000245609"/>
    </source>
</evidence>
<gene>
    <name evidence="1" type="ORF">BB560_005962</name>
</gene>
<accession>A0A2T9YP06</accession>
<proteinExistence type="predicted"/>
<comment type="caution">
    <text evidence="1">The sequence shown here is derived from an EMBL/GenBank/DDBJ whole genome shotgun (WGS) entry which is preliminary data.</text>
</comment>
<evidence type="ECO:0000313" key="1">
    <source>
        <dbReference type="EMBL" id="PVU94083.1"/>
    </source>
</evidence>
<protein>
    <submittedName>
        <fullName evidence="1">Uncharacterized protein</fullName>
    </submittedName>
</protein>
<dbReference type="AlphaFoldDB" id="A0A2T9YP06"/>
<sequence length="98" mass="11297">MVNLGANLAGKTADHQAIQRMSTPKSNFLSRVHFGHQAPQNTYGNLFQLCYRYSQTFKKNWDNDSQCRSSWDSDKIYRQNTVLDSLKSNVVKSNTTEY</sequence>
<dbReference type="EMBL" id="MBFS01002666">
    <property type="protein sequence ID" value="PVU94083.1"/>
    <property type="molecule type" value="Genomic_DNA"/>
</dbReference>
<keyword evidence="2" id="KW-1185">Reference proteome</keyword>
<dbReference type="Proteomes" id="UP000245609">
    <property type="component" value="Unassembled WGS sequence"/>
</dbReference>
<name>A0A2T9YP06_9FUNG</name>
<organism evidence="1 2">
    <name type="scientific">Smittium megazygosporum</name>
    <dbReference type="NCBI Taxonomy" id="133381"/>
    <lineage>
        <taxon>Eukaryota</taxon>
        <taxon>Fungi</taxon>
        <taxon>Fungi incertae sedis</taxon>
        <taxon>Zoopagomycota</taxon>
        <taxon>Kickxellomycotina</taxon>
        <taxon>Harpellomycetes</taxon>
        <taxon>Harpellales</taxon>
        <taxon>Legeriomycetaceae</taxon>
        <taxon>Smittium</taxon>
    </lineage>
</organism>